<dbReference type="EMBL" id="CP042582">
    <property type="protein sequence ID" value="QEX22863.1"/>
    <property type="molecule type" value="Genomic_DNA"/>
</dbReference>
<dbReference type="InterPro" id="IPR043137">
    <property type="entry name" value="GGT_ssub_C"/>
</dbReference>
<organism evidence="1 2">
    <name type="scientific">Hypericibacter adhaerens</name>
    <dbReference type="NCBI Taxonomy" id="2602016"/>
    <lineage>
        <taxon>Bacteria</taxon>
        <taxon>Pseudomonadati</taxon>
        <taxon>Pseudomonadota</taxon>
        <taxon>Alphaproteobacteria</taxon>
        <taxon>Rhodospirillales</taxon>
        <taxon>Dongiaceae</taxon>
        <taxon>Hypericibacter</taxon>
    </lineage>
</organism>
<evidence type="ECO:0000313" key="1">
    <source>
        <dbReference type="EMBL" id="QEX22863.1"/>
    </source>
</evidence>
<reference evidence="1 2" key="1">
    <citation type="submission" date="2019-08" db="EMBL/GenBank/DDBJ databases">
        <title>Hyperibacter terrae gen. nov., sp. nov. and Hyperibacter viscosus sp. nov., two new members in the family Rhodospirillaceae isolated from the rhizosphere of Hypericum perforatum.</title>
        <authorList>
            <person name="Noviana Z."/>
        </authorList>
    </citation>
    <scope>NUCLEOTIDE SEQUENCE [LARGE SCALE GENOMIC DNA]</scope>
    <source>
        <strain evidence="1 2">R5959</strain>
    </source>
</reference>
<name>A0A5J6N1H9_9PROT</name>
<protein>
    <submittedName>
        <fullName evidence="1">Gamma-glutamyltranspeptidase</fullName>
    </submittedName>
</protein>
<dbReference type="Gene3D" id="3.60.20.40">
    <property type="match status" value="1"/>
</dbReference>
<dbReference type="Pfam" id="PF01019">
    <property type="entry name" value="G_glu_transpept"/>
    <property type="match status" value="1"/>
</dbReference>
<dbReference type="KEGG" id="hadh:FRZ61_27960"/>
<dbReference type="PANTHER" id="PTHR43881:SF1">
    <property type="entry name" value="GAMMA-GLUTAMYLTRANSPEPTIDASE (AFU_ORTHOLOGUE AFUA_4G13580)"/>
    <property type="match status" value="1"/>
</dbReference>
<dbReference type="AlphaFoldDB" id="A0A5J6N1H9"/>
<dbReference type="Gene3D" id="1.10.246.130">
    <property type="match status" value="1"/>
</dbReference>
<dbReference type="Proteomes" id="UP000325797">
    <property type="component" value="Chromosome"/>
</dbReference>
<evidence type="ECO:0000313" key="2">
    <source>
        <dbReference type="Proteomes" id="UP000325797"/>
    </source>
</evidence>
<dbReference type="InterPro" id="IPR029055">
    <property type="entry name" value="Ntn_hydrolases_N"/>
</dbReference>
<proteinExistence type="predicted"/>
<gene>
    <name evidence="1" type="primary">ggt</name>
    <name evidence="1" type="ORF">FRZ61_27960</name>
</gene>
<dbReference type="InterPro" id="IPR043138">
    <property type="entry name" value="GGT_lsub"/>
</dbReference>
<keyword evidence="2" id="KW-1185">Reference proteome</keyword>
<dbReference type="PRINTS" id="PR01210">
    <property type="entry name" value="GGTRANSPTASE"/>
</dbReference>
<dbReference type="SUPFAM" id="SSF56235">
    <property type="entry name" value="N-terminal nucleophile aminohydrolases (Ntn hydrolases)"/>
    <property type="match status" value="1"/>
</dbReference>
<dbReference type="InterPro" id="IPR052896">
    <property type="entry name" value="GGT-like_enzyme"/>
</dbReference>
<dbReference type="PANTHER" id="PTHR43881">
    <property type="entry name" value="GAMMA-GLUTAMYLTRANSPEPTIDASE (AFU_ORTHOLOGUE AFUA_4G13580)"/>
    <property type="match status" value="1"/>
</dbReference>
<sequence length="601" mass="65444">MITSRPEIVGTFGVVATTHWLATNAAMSILEKGGNAFDAAAAAGFVHHIVEPDQNGPGGDVPIILWSARHRKLEVICGQGVAPAAATVARMKALGLDVLPGTGHLPAVVPGSFGAWMVLLREHGQLPLREIMTPAITVARDGFLVKPEVAALLRQTGSFIKEYWPSTAAVFLPNGEAPASGSLLRVPAQAESYERILREAEAAGGDRVRQIEAARHAWYQGFVAEAVDRFFRQKVMDTSGEAHAGFLTGQDMAQWSPPIEAPVTLDYDRYTVCKPGPWAQSPVLLQQLALLKGFDIAGMDHCGPDFVHLVQECTKLALADREAFYGDPAFVDVPLDRLLSEGYNAERRKLIGAQASLEMRPGHIEGKGGRIFLRARGSTRSAHAETTVGAEEDGSGVLTWAEFLARTRGDTCHLDIIDRWGNMISATPSGGWMTGSPVVQGLGFCVSARGQMFWLDESHPNGLAPGKRPRTTLTPGLALRDGEPYMAFGTPGGDQQDQWSLHAFLRHVHHGLNLQEAIDAPGFYTEHMPSSFYPREWDPGHLAVESEFPKATLAELDRRGHRLQIYPRWGHYNSMTMATRADGMLRAAASPRRMQCYAIGR</sequence>
<dbReference type="RefSeq" id="WP_225308801.1">
    <property type="nucleotide sequence ID" value="NZ_CP042582.1"/>
</dbReference>
<accession>A0A5J6N1H9</accession>